<comment type="caution">
    <text evidence="1">The sequence shown here is derived from an EMBL/GenBank/DDBJ whole genome shotgun (WGS) entry which is preliminary data.</text>
</comment>
<sequence>MNEIGREKKRRGRKDTNFRRFFEAAQQSRAGLQGISEVI</sequence>
<feature type="non-terminal residue" evidence="1">
    <location>
        <position position="1"/>
    </location>
</feature>
<evidence type="ECO:0000313" key="2">
    <source>
        <dbReference type="Proteomes" id="UP000018936"/>
    </source>
</evidence>
<gene>
    <name evidence="1" type="ORF">L345_18404</name>
</gene>
<evidence type="ECO:0000313" key="1">
    <source>
        <dbReference type="EMBL" id="ETE55887.1"/>
    </source>
</evidence>
<protein>
    <submittedName>
        <fullName evidence="1">Uncharacterized protein</fullName>
    </submittedName>
</protein>
<dbReference type="EMBL" id="AZIM01072847">
    <property type="protein sequence ID" value="ETE55887.1"/>
    <property type="molecule type" value="Genomic_DNA"/>
</dbReference>
<name>V8N2U9_OPHHA</name>
<proteinExistence type="predicted"/>
<keyword evidence="2" id="KW-1185">Reference proteome</keyword>
<dbReference type="AlphaFoldDB" id="V8N2U9"/>
<accession>V8N2U9</accession>
<dbReference type="Proteomes" id="UP000018936">
    <property type="component" value="Unassembled WGS sequence"/>
</dbReference>
<organism evidence="1 2">
    <name type="scientific">Ophiophagus hannah</name>
    <name type="common">King cobra</name>
    <name type="synonym">Naja hannah</name>
    <dbReference type="NCBI Taxonomy" id="8665"/>
    <lineage>
        <taxon>Eukaryota</taxon>
        <taxon>Metazoa</taxon>
        <taxon>Chordata</taxon>
        <taxon>Craniata</taxon>
        <taxon>Vertebrata</taxon>
        <taxon>Euteleostomi</taxon>
        <taxon>Lepidosauria</taxon>
        <taxon>Squamata</taxon>
        <taxon>Bifurcata</taxon>
        <taxon>Unidentata</taxon>
        <taxon>Episquamata</taxon>
        <taxon>Toxicofera</taxon>
        <taxon>Serpentes</taxon>
        <taxon>Colubroidea</taxon>
        <taxon>Elapidae</taxon>
        <taxon>Elapinae</taxon>
        <taxon>Ophiophagus</taxon>
    </lineage>
</organism>
<reference evidence="1 2" key="1">
    <citation type="journal article" date="2013" name="Proc. Natl. Acad. Sci. U.S.A.">
        <title>The king cobra genome reveals dynamic gene evolution and adaptation in the snake venom system.</title>
        <authorList>
            <person name="Vonk F.J."/>
            <person name="Casewell N.R."/>
            <person name="Henkel C.V."/>
            <person name="Heimberg A.M."/>
            <person name="Jansen H.J."/>
            <person name="McCleary R.J."/>
            <person name="Kerkkamp H.M."/>
            <person name="Vos R.A."/>
            <person name="Guerreiro I."/>
            <person name="Calvete J.J."/>
            <person name="Wuster W."/>
            <person name="Woods A.E."/>
            <person name="Logan J.M."/>
            <person name="Harrison R.A."/>
            <person name="Castoe T.A."/>
            <person name="de Koning A.P."/>
            <person name="Pollock D.D."/>
            <person name="Yandell M."/>
            <person name="Calderon D."/>
            <person name="Renjifo C."/>
            <person name="Currier R.B."/>
            <person name="Salgado D."/>
            <person name="Pla D."/>
            <person name="Sanz L."/>
            <person name="Hyder A.S."/>
            <person name="Ribeiro J.M."/>
            <person name="Arntzen J.W."/>
            <person name="van den Thillart G.E."/>
            <person name="Boetzer M."/>
            <person name="Pirovano W."/>
            <person name="Dirks R.P."/>
            <person name="Spaink H.P."/>
            <person name="Duboule D."/>
            <person name="McGlinn E."/>
            <person name="Kini R.M."/>
            <person name="Richardson M.K."/>
        </authorList>
    </citation>
    <scope>NUCLEOTIDE SEQUENCE</scope>
    <source>
        <tissue evidence="1">Blood</tissue>
    </source>
</reference>